<accession>A0AAV5W875</accession>
<reference evidence="1" key="1">
    <citation type="submission" date="2023-10" db="EMBL/GenBank/DDBJ databases">
        <title>Genome assembly of Pristionchus species.</title>
        <authorList>
            <person name="Yoshida K."/>
            <person name="Sommer R.J."/>
        </authorList>
    </citation>
    <scope>NUCLEOTIDE SEQUENCE</scope>
    <source>
        <strain evidence="1">RS5133</strain>
    </source>
</reference>
<dbReference type="AlphaFoldDB" id="A0AAV5W875"/>
<protein>
    <submittedName>
        <fullName evidence="1">Uncharacterized protein</fullName>
    </submittedName>
</protein>
<evidence type="ECO:0000313" key="1">
    <source>
        <dbReference type="EMBL" id="GMT27935.1"/>
    </source>
</evidence>
<comment type="caution">
    <text evidence="1">The sequence shown here is derived from an EMBL/GenBank/DDBJ whole genome shotgun (WGS) entry which is preliminary data.</text>
</comment>
<keyword evidence="2" id="KW-1185">Reference proteome</keyword>
<proteinExistence type="predicted"/>
<dbReference type="Proteomes" id="UP001432322">
    <property type="component" value="Unassembled WGS sequence"/>
</dbReference>
<evidence type="ECO:0000313" key="2">
    <source>
        <dbReference type="Proteomes" id="UP001432322"/>
    </source>
</evidence>
<name>A0AAV5W875_9BILA</name>
<dbReference type="EMBL" id="BTSY01000005">
    <property type="protein sequence ID" value="GMT27935.1"/>
    <property type="molecule type" value="Genomic_DNA"/>
</dbReference>
<sequence>MCVVISEFQFFLQKQFFNRFVTTDCLNELMRQYVHIMSRETMVLVTQRMAEIATTMHRRPKIRFCFPEGEVLV</sequence>
<feature type="non-terminal residue" evidence="1">
    <location>
        <position position="73"/>
    </location>
</feature>
<gene>
    <name evidence="1" type="ORF">PFISCL1PPCAC_19232</name>
</gene>
<organism evidence="1 2">
    <name type="scientific">Pristionchus fissidentatus</name>
    <dbReference type="NCBI Taxonomy" id="1538716"/>
    <lineage>
        <taxon>Eukaryota</taxon>
        <taxon>Metazoa</taxon>
        <taxon>Ecdysozoa</taxon>
        <taxon>Nematoda</taxon>
        <taxon>Chromadorea</taxon>
        <taxon>Rhabditida</taxon>
        <taxon>Rhabditina</taxon>
        <taxon>Diplogasteromorpha</taxon>
        <taxon>Diplogasteroidea</taxon>
        <taxon>Neodiplogasteridae</taxon>
        <taxon>Pristionchus</taxon>
    </lineage>
</organism>